<dbReference type="Proteomes" id="UP000295807">
    <property type="component" value="Unassembled WGS sequence"/>
</dbReference>
<feature type="domain" description="Thioredoxin" evidence="2">
    <location>
        <begin position="29"/>
        <end position="186"/>
    </location>
</feature>
<comment type="caution">
    <text evidence="3">The sequence shown here is derived from an EMBL/GenBank/DDBJ whole genome shotgun (WGS) entry which is preliminary data.</text>
</comment>
<dbReference type="InterPro" id="IPR013766">
    <property type="entry name" value="Thioredoxin_domain"/>
</dbReference>
<sequence length="207" mass="22724">MKKLLFLLGAGLLFSMPFAYAQPSYSGGYAIGDKAVSFSLKNVDGRMVSLDDYDSAKGYVIIFTCNTCPYSRAYESRIKQLHEKYASGGFPVLAINPNDPEVSGGDAFDEMKQRAGAEGFEFPYLYDENQEVSKIYGPLRTPHVFLLEKTAEGNIVRYVGAIDNDTENANPDKVRYVEEAISAILKGSKPDPASTKAIGCGVKWQES</sequence>
<dbReference type="CDD" id="cd02969">
    <property type="entry name" value="PRX_like1"/>
    <property type="match status" value="1"/>
</dbReference>
<feature type="signal peptide" evidence="1">
    <location>
        <begin position="1"/>
        <end position="21"/>
    </location>
</feature>
<keyword evidence="4" id="KW-1185">Reference proteome</keyword>
<reference evidence="3 4" key="1">
    <citation type="submission" date="2019-03" db="EMBL/GenBank/DDBJ databases">
        <title>Genomic Encyclopedia of Type Strains, Phase IV (KMG-IV): sequencing the most valuable type-strain genomes for metagenomic binning, comparative biology and taxonomic classification.</title>
        <authorList>
            <person name="Goeker M."/>
        </authorList>
    </citation>
    <scope>NUCLEOTIDE SEQUENCE [LARGE SCALE GENOMIC DNA]</scope>
    <source>
        <strain evidence="3 4">DSM 21100</strain>
    </source>
</reference>
<dbReference type="GO" id="GO:0016491">
    <property type="term" value="F:oxidoreductase activity"/>
    <property type="evidence" value="ECO:0007669"/>
    <property type="project" value="InterPro"/>
</dbReference>
<dbReference type="InterPro" id="IPR036249">
    <property type="entry name" value="Thioredoxin-like_sf"/>
</dbReference>
<dbReference type="Gene3D" id="3.40.30.10">
    <property type="entry name" value="Glutaredoxin"/>
    <property type="match status" value="1"/>
</dbReference>
<accession>A0A4R3KT16</accession>
<dbReference type="PANTHER" id="PTHR43640">
    <property type="entry name" value="OS07G0260300 PROTEIN"/>
    <property type="match status" value="1"/>
</dbReference>
<evidence type="ECO:0000259" key="2">
    <source>
        <dbReference type="PROSITE" id="PS51352"/>
    </source>
</evidence>
<evidence type="ECO:0000256" key="1">
    <source>
        <dbReference type="SAM" id="SignalP"/>
    </source>
</evidence>
<organism evidence="3 4">
    <name type="scientific">Anseongella ginsenosidimutans</name>
    <dbReference type="NCBI Taxonomy" id="496056"/>
    <lineage>
        <taxon>Bacteria</taxon>
        <taxon>Pseudomonadati</taxon>
        <taxon>Bacteroidota</taxon>
        <taxon>Sphingobacteriia</taxon>
        <taxon>Sphingobacteriales</taxon>
        <taxon>Sphingobacteriaceae</taxon>
        <taxon>Anseongella</taxon>
    </lineage>
</organism>
<dbReference type="RefSeq" id="WP_132129173.1">
    <property type="nucleotide sequence ID" value="NZ_CP042432.1"/>
</dbReference>
<dbReference type="EMBL" id="SMAD01000005">
    <property type="protein sequence ID" value="TCS87383.1"/>
    <property type="molecule type" value="Genomic_DNA"/>
</dbReference>
<name>A0A4R3KT16_9SPHI</name>
<dbReference type="SUPFAM" id="SSF52833">
    <property type="entry name" value="Thioredoxin-like"/>
    <property type="match status" value="1"/>
</dbReference>
<protein>
    <submittedName>
        <fullName evidence="3">Peroxiredoxin</fullName>
    </submittedName>
</protein>
<evidence type="ECO:0000313" key="4">
    <source>
        <dbReference type="Proteomes" id="UP000295807"/>
    </source>
</evidence>
<dbReference type="InterPro" id="IPR047262">
    <property type="entry name" value="PRX-like1"/>
</dbReference>
<evidence type="ECO:0000313" key="3">
    <source>
        <dbReference type="EMBL" id="TCS87383.1"/>
    </source>
</evidence>
<dbReference type="PANTHER" id="PTHR43640:SF1">
    <property type="entry name" value="THIOREDOXIN-DEPENDENT PEROXIREDOXIN"/>
    <property type="match status" value="1"/>
</dbReference>
<gene>
    <name evidence="3" type="ORF">EDD80_105197</name>
</gene>
<dbReference type="Pfam" id="PF00578">
    <property type="entry name" value="AhpC-TSA"/>
    <property type="match status" value="1"/>
</dbReference>
<dbReference type="InterPro" id="IPR000866">
    <property type="entry name" value="AhpC/TSA"/>
</dbReference>
<feature type="chain" id="PRO_5020201159" evidence="1">
    <location>
        <begin position="22"/>
        <end position="207"/>
    </location>
</feature>
<dbReference type="OrthoDB" id="9809746at2"/>
<dbReference type="PROSITE" id="PS51352">
    <property type="entry name" value="THIOREDOXIN_2"/>
    <property type="match status" value="1"/>
</dbReference>
<dbReference type="GO" id="GO:0016209">
    <property type="term" value="F:antioxidant activity"/>
    <property type="evidence" value="ECO:0007669"/>
    <property type="project" value="InterPro"/>
</dbReference>
<keyword evidence="1" id="KW-0732">Signal</keyword>
<proteinExistence type="predicted"/>
<dbReference type="AlphaFoldDB" id="A0A4R3KT16"/>